<dbReference type="EMBL" id="CCYD01000442">
    <property type="protein sequence ID" value="CEG39749.1"/>
    <property type="molecule type" value="Genomic_DNA"/>
</dbReference>
<evidence type="ECO:0000313" key="2">
    <source>
        <dbReference type="Proteomes" id="UP000054928"/>
    </source>
</evidence>
<evidence type="ECO:0000313" key="1">
    <source>
        <dbReference type="EMBL" id="CEG39749.1"/>
    </source>
</evidence>
<dbReference type="Proteomes" id="UP000054928">
    <property type="component" value="Unassembled WGS sequence"/>
</dbReference>
<keyword evidence="2" id="KW-1185">Reference proteome</keyword>
<protein>
    <submittedName>
        <fullName evidence="1">Uncharacterized protein</fullName>
    </submittedName>
</protein>
<reference evidence="2" key="1">
    <citation type="submission" date="2014-09" db="EMBL/GenBank/DDBJ databases">
        <authorList>
            <person name="Sharma Rahul"/>
            <person name="Thines Marco"/>
        </authorList>
    </citation>
    <scope>NUCLEOTIDE SEQUENCE [LARGE SCALE GENOMIC DNA]</scope>
</reference>
<accession>A0A0P1AFX1</accession>
<sequence>MINNWTYQFHLPSERNARHSNFQMLDLWHKKPQNTPANALLWHLYRFLTAHSIDLKLKSFGSSGKHDLTEHVEFWQGG</sequence>
<name>A0A0P1AFX1_PLAHL</name>
<dbReference type="AlphaFoldDB" id="A0A0P1AFX1"/>
<dbReference type="RefSeq" id="XP_024576118.1">
    <property type="nucleotide sequence ID" value="XM_024725330.1"/>
</dbReference>
<organism evidence="1 2">
    <name type="scientific">Plasmopara halstedii</name>
    <name type="common">Downy mildew of sunflower</name>
    <dbReference type="NCBI Taxonomy" id="4781"/>
    <lineage>
        <taxon>Eukaryota</taxon>
        <taxon>Sar</taxon>
        <taxon>Stramenopiles</taxon>
        <taxon>Oomycota</taxon>
        <taxon>Peronosporomycetes</taxon>
        <taxon>Peronosporales</taxon>
        <taxon>Peronosporaceae</taxon>
        <taxon>Plasmopara</taxon>
    </lineage>
</organism>
<proteinExistence type="predicted"/>
<dbReference type="GeneID" id="36405040"/>